<keyword evidence="4" id="KW-0808">Transferase</keyword>
<dbReference type="AlphaFoldDB" id="A0A2P2E554"/>
<dbReference type="InterPro" id="IPR005467">
    <property type="entry name" value="His_kinase_dom"/>
</dbReference>
<feature type="domain" description="Histidine kinase" evidence="8">
    <location>
        <begin position="184"/>
        <end position="410"/>
    </location>
</feature>
<evidence type="ECO:0000256" key="5">
    <source>
        <dbReference type="ARBA" id="ARBA00022777"/>
    </source>
</evidence>
<dbReference type="InterPro" id="IPR001610">
    <property type="entry name" value="PAC"/>
</dbReference>
<dbReference type="Gene3D" id="1.10.287.130">
    <property type="match status" value="1"/>
</dbReference>
<dbReference type="SUPFAM" id="SSF55785">
    <property type="entry name" value="PYP-like sensor domain (PAS domain)"/>
    <property type="match status" value="1"/>
</dbReference>
<keyword evidence="6" id="KW-0902">Two-component regulatory system</keyword>
<dbReference type="OrthoDB" id="6192248at2"/>
<dbReference type="InterPro" id="IPR036097">
    <property type="entry name" value="HisK_dim/P_sf"/>
</dbReference>
<keyword evidence="7" id="KW-1133">Transmembrane helix</keyword>
<dbReference type="EMBL" id="BFBB01000009">
    <property type="protein sequence ID" value="GBF52011.1"/>
    <property type="molecule type" value="Genomic_DNA"/>
</dbReference>
<keyword evidence="11" id="KW-1185">Reference proteome</keyword>
<dbReference type="GO" id="GO:0000155">
    <property type="term" value="F:phosphorelay sensor kinase activity"/>
    <property type="evidence" value="ECO:0007669"/>
    <property type="project" value="InterPro"/>
</dbReference>
<dbReference type="InterPro" id="IPR003661">
    <property type="entry name" value="HisK_dim/P_dom"/>
</dbReference>
<dbReference type="PROSITE" id="PS50113">
    <property type="entry name" value="PAC"/>
    <property type="match status" value="1"/>
</dbReference>
<dbReference type="InterPro" id="IPR000700">
    <property type="entry name" value="PAS-assoc_C"/>
</dbReference>
<dbReference type="Pfam" id="PF13426">
    <property type="entry name" value="PAS_9"/>
    <property type="match status" value="1"/>
</dbReference>
<dbReference type="CDD" id="cd00082">
    <property type="entry name" value="HisKA"/>
    <property type="match status" value="1"/>
</dbReference>
<evidence type="ECO:0000256" key="3">
    <source>
        <dbReference type="ARBA" id="ARBA00022553"/>
    </source>
</evidence>
<dbReference type="Gene3D" id="3.30.450.20">
    <property type="entry name" value="PAS domain"/>
    <property type="match status" value="1"/>
</dbReference>
<keyword evidence="5" id="KW-0418">Kinase</keyword>
<evidence type="ECO:0000313" key="10">
    <source>
        <dbReference type="EMBL" id="GBF52011.1"/>
    </source>
</evidence>
<feature type="transmembrane region" description="Helical" evidence="7">
    <location>
        <begin position="6"/>
        <end position="29"/>
    </location>
</feature>
<dbReference type="Gene3D" id="3.30.565.10">
    <property type="entry name" value="Histidine kinase-like ATPase, C-terminal domain"/>
    <property type="match status" value="1"/>
</dbReference>
<evidence type="ECO:0000259" key="9">
    <source>
        <dbReference type="PROSITE" id="PS50113"/>
    </source>
</evidence>
<proteinExistence type="predicted"/>
<dbReference type="Proteomes" id="UP000245133">
    <property type="component" value="Unassembled WGS sequence"/>
</dbReference>
<accession>A0A2P2E554</accession>
<evidence type="ECO:0000256" key="2">
    <source>
        <dbReference type="ARBA" id="ARBA00012438"/>
    </source>
</evidence>
<evidence type="ECO:0000256" key="6">
    <source>
        <dbReference type="ARBA" id="ARBA00023012"/>
    </source>
</evidence>
<evidence type="ECO:0000256" key="1">
    <source>
        <dbReference type="ARBA" id="ARBA00000085"/>
    </source>
</evidence>
<dbReference type="SUPFAM" id="SSF47384">
    <property type="entry name" value="Homodimeric domain of signal transducing histidine kinase"/>
    <property type="match status" value="1"/>
</dbReference>
<dbReference type="CDD" id="cd00130">
    <property type="entry name" value="PAS"/>
    <property type="match status" value="1"/>
</dbReference>
<reference evidence="10 11" key="1">
    <citation type="submission" date="2018-02" db="EMBL/GenBank/DDBJ databases">
        <title>Novel Leptospira species isolated from soil and water in Japan.</title>
        <authorList>
            <person name="Nakao R."/>
            <person name="Masuzawa T."/>
        </authorList>
    </citation>
    <scope>NUCLEOTIDE SEQUENCE [LARGE SCALE GENOMIC DNA]</scope>
    <source>
        <strain evidence="10 11">YH101</strain>
    </source>
</reference>
<dbReference type="Pfam" id="PF02518">
    <property type="entry name" value="HATPase_c"/>
    <property type="match status" value="1"/>
</dbReference>
<dbReference type="CDD" id="cd16922">
    <property type="entry name" value="HATPase_EvgS-ArcB-TorS-like"/>
    <property type="match status" value="1"/>
</dbReference>
<name>A0A2P2E554_9LEPT</name>
<feature type="domain" description="PAC" evidence="9">
    <location>
        <begin position="114"/>
        <end position="166"/>
    </location>
</feature>
<dbReference type="InterPro" id="IPR000014">
    <property type="entry name" value="PAS"/>
</dbReference>
<keyword evidence="7" id="KW-0812">Transmembrane</keyword>
<dbReference type="InterPro" id="IPR003594">
    <property type="entry name" value="HATPase_dom"/>
</dbReference>
<dbReference type="PANTHER" id="PTHR43711">
    <property type="entry name" value="TWO-COMPONENT HISTIDINE KINASE"/>
    <property type="match status" value="1"/>
</dbReference>
<dbReference type="PROSITE" id="PS50109">
    <property type="entry name" value="HIS_KIN"/>
    <property type="match status" value="1"/>
</dbReference>
<comment type="catalytic activity">
    <reaction evidence="1">
        <text>ATP + protein L-histidine = ADP + protein N-phospho-L-histidine.</text>
        <dbReference type="EC" id="2.7.13.3"/>
    </reaction>
</comment>
<dbReference type="SMART" id="SM00086">
    <property type="entry name" value="PAC"/>
    <property type="match status" value="1"/>
</dbReference>
<comment type="caution">
    <text evidence="10">The sequence shown here is derived from an EMBL/GenBank/DDBJ whole genome shotgun (WGS) entry which is preliminary data.</text>
</comment>
<protein>
    <recommendedName>
        <fullName evidence="2">histidine kinase</fullName>
        <ecNumber evidence="2">2.7.13.3</ecNumber>
    </recommendedName>
</protein>
<evidence type="ECO:0000256" key="4">
    <source>
        <dbReference type="ARBA" id="ARBA00022679"/>
    </source>
</evidence>
<dbReference type="EC" id="2.7.13.3" evidence="2"/>
<dbReference type="SMART" id="SM00388">
    <property type="entry name" value="HisKA"/>
    <property type="match status" value="1"/>
</dbReference>
<dbReference type="InterPro" id="IPR035965">
    <property type="entry name" value="PAS-like_dom_sf"/>
</dbReference>
<evidence type="ECO:0000313" key="11">
    <source>
        <dbReference type="Proteomes" id="UP000245133"/>
    </source>
</evidence>
<dbReference type="InterPro" id="IPR036890">
    <property type="entry name" value="HATPase_C_sf"/>
</dbReference>
<keyword evidence="7" id="KW-0472">Membrane</keyword>
<organism evidence="10 11">
    <name type="scientific">Leptospira ryugenii</name>
    <dbReference type="NCBI Taxonomy" id="1917863"/>
    <lineage>
        <taxon>Bacteria</taxon>
        <taxon>Pseudomonadati</taxon>
        <taxon>Spirochaetota</taxon>
        <taxon>Spirochaetia</taxon>
        <taxon>Leptospirales</taxon>
        <taxon>Leptospiraceae</taxon>
        <taxon>Leptospira</taxon>
    </lineage>
</organism>
<dbReference type="InterPro" id="IPR004358">
    <property type="entry name" value="Sig_transdc_His_kin-like_C"/>
</dbReference>
<dbReference type="PANTHER" id="PTHR43711:SF1">
    <property type="entry name" value="HISTIDINE KINASE 1"/>
    <property type="match status" value="1"/>
</dbReference>
<dbReference type="Pfam" id="PF00512">
    <property type="entry name" value="HisKA"/>
    <property type="match status" value="1"/>
</dbReference>
<dbReference type="RefSeq" id="WP_108978391.1">
    <property type="nucleotide sequence ID" value="NZ_BFBB01000009.1"/>
</dbReference>
<dbReference type="PRINTS" id="PR00344">
    <property type="entry name" value="BCTRLSENSOR"/>
</dbReference>
<evidence type="ECO:0000259" key="8">
    <source>
        <dbReference type="PROSITE" id="PS50109"/>
    </source>
</evidence>
<gene>
    <name evidence="10" type="ORF">LPTSP4_35490</name>
</gene>
<dbReference type="SUPFAM" id="SSF55874">
    <property type="entry name" value="ATPase domain of HSP90 chaperone/DNA topoisomerase II/histidine kinase"/>
    <property type="match status" value="1"/>
</dbReference>
<dbReference type="FunFam" id="3.30.565.10:FF:000010">
    <property type="entry name" value="Sensor histidine kinase RcsC"/>
    <property type="match status" value="1"/>
</dbReference>
<evidence type="ECO:0000256" key="7">
    <source>
        <dbReference type="SAM" id="Phobius"/>
    </source>
</evidence>
<dbReference type="SMART" id="SM00387">
    <property type="entry name" value="HATPase_c"/>
    <property type="match status" value="1"/>
</dbReference>
<sequence length="509" mass="58533">MPITWSIIFLLLLVSFVFGVSISILFFFLQKSSSVFSKKIDQDIYETANSIIIRWKPDFSVISINPYAEDFFSIPSKDAIGKHILKFLFLVPEERAERLKLFLLNILNLPDQFVRQEYEVYLKDGTKKTITWSNRVFRDKNGNPIEILSIGNDITNRILAEEKLKTAAKQAKNANQSKSIFFSKITHELRTPLHAVIGFSQILEKDPGLPNHLRGYVESMYKNGLHLLSLINDLLDLSKIEAGKMTESSDLFTLGKIWENLFSLFAYQFVEKKIRFSLVQRKIDYDRIYIGDEQKILQILINLLGNALKFTNRGEVTVDIDIIPSKAKDQSSFEVIVFRVKDTGQGIAKDQLERIFEAFHQGENSSSYQKGTGLGLSISHQLVEFLGGTISVQSEVSFGSQFEFQIPLKISNQETNPIIKSPVIQRISTDHLRTDEESLQEEILLVQTFLKETEENIQKEILKSIRFQDFTRLKELLRNLPERSDAIELLNQKIAEKKFKFFISLIQSI</sequence>
<keyword evidence="3" id="KW-0597">Phosphoprotein</keyword>
<dbReference type="InterPro" id="IPR050736">
    <property type="entry name" value="Sensor_HK_Regulatory"/>
</dbReference>
<dbReference type="NCBIfam" id="TIGR00229">
    <property type="entry name" value="sensory_box"/>
    <property type="match status" value="1"/>
</dbReference>